<dbReference type="CDD" id="cd06578">
    <property type="entry name" value="HemD"/>
    <property type="match status" value="1"/>
</dbReference>
<dbReference type="GO" id="GO:0004852">
    <property type="term" value="F:uroporphyrinogen-III synthase activity"/>
    <property type="evidence" value="ECO:0007669"/>
    <property type="project" value="InterPro"/>
</dbReference>
<dbReference type="RefSeq" id="WP_067680538.1">
    <property type="nucleotide sequence ID" value="NZ_CP016591.1"/>
</dbReference>
<dbReference type="Pfam" id="PF02602">
    <property type="entry name" value="HEM4"/>
    <property type="match status" value="1"/>
</dbReference>
<dbReference type="Proteomes" id="UP000092932">
    <property type="component" value="Chromosome"/>
</dbReference>
<dbReference type="PATRIC" id="fig|692370.5.peg.2492"/>
<keyword evidence="3" id="KW-1185">Reference proteome</keyword>
<reference evidence="2 3" key="1">
    <citation type="submission" date="2016-07" db="EMBL/GenBank/DDBJ databases">
        <title>Complete genome sequence of Altererythrobacter dongtanensis KCTC 22672, a type strain with esterase isolated from tidal flat.</title>
        <authorList>
            <person name="Cheng H."/>
            <person name="Wu Y.-H."/>
            <person name="Zhou P."/>
            <person name="Huo Y.-Y."/>
            <person name="Wang C.-S."/>
            <person name="Xu X.-W."/>
        </authorList>
    </citation>
    <scope>NUCLEOTIDE SEQUENCE [LARGE SCALE GENOMIC DNA]</scope>
    <source>
        <strain evidence="2 3">KCTC 22672</strain>
    </source>
</reference>
<evidence type="ECO:0000259" key="1">
    <source>
        <dbReference type="Pfam" id="PF02602"/>
    </source>
</evidence>
<feature type="domain" description="Tetrapyrrole biosynthesis uroporphyrinogen III synthase" evidence="1">
    <location>
        <begin position="16"/>
        <end position="217"/>
    </location>
</feature>
<evidence type="ECO:0000313" key="3">
    <source>
        <dbReference type="Proteomes" id="UP000092932"/>
    </source>
</evidence>
<dbReference type="AlphaFoldDB" id="A0A1B2AFP6"/>
<dbReference type="InterPro" id="IPR036108">
    <property type="entry name" value="4pyrrol_syn_uPrphyn_synt_sf"/>
</dbReference>
<dbReference type="EMBL" id="CP016591">
    <property type="protein sequence ID" value="ANY20977.1"/>
    <property type="molecule type" value="Genomic_DNA"/>
</dbReference>
<dbReference type="KEGG" id="ado:A6F68_02481"/>
<sequence>MTRPVVVLRPEPGCGETVAAARSLGLEAIASPLFEVEPVEWSVPDPAEFDAILVGSANAFRHGGAGLERLRTLPVLAVGARTADAARERGFLVQGTGEGGLQALIDLPDMPRRLLRLSGEARVTLEIPHETSIDEVVVYRTIPLPLSEAAVGALRRGAVALLHSGEAARHFANECDRLAIARSDVAIAVLAPRIAAAAGEGWAKAAVAADVTDAALLALAADMCH</sequence>
<dbReference type="GO" id="GO:0033014">
    <property type="term" value="P:tetrapyrrole biosynthetic process"/>
    <property type="evidence" value="ECO:0007669"/>
    <property type="project" value="InterPro"/>
</dbReference>
<accession>A0A1B2AFP6</accession>
<name>A0A1B2AFP6_9SPHN</name>
<dbReference type="SUPFAM" id="SSF69618">
    <property type="entry name" value="HemD-like"/>
    <property type="match status" value="1"/>
</dbReference>
<dbReference type="STRING" id="692370.A6F68_02481"/>
<protein>
    <submittedName>
        <fullName evidence="2">Uroporphyrinogen-III synthase</fullName>
    </submittedName>
</protein>
<proteinExistence type="predicted"/>
<gene>
    <name evidence="2" type="ORF">A6F68_02481</name>
</gene>
<dbReference type="Gene3D" id="3.40.50.10090">
    <property type="match status" value="2"/>
</dbReference>
<dbReference type="OrthoDB" id="7424801at2"/>
<evidence type="ECO:0000313" key="2">
    <source>
        <dbReference type="EMBL" id="ANY20977.1"/>
    </source>
</evidence>
<organism evidence="2 3">
    <name type="scientific">Tsuneonella dongtanensis</name>
    <dbReference type="NCBI Taxonomy" id="692370"/>
    <lineage>
        <taxon>Bacteria</taxon>
        <taxon>Pseudomonadati</taxon>
        <taxon>Pseudomonadota</taxon>
        <taxon>Alphaproteobacteria</taxon>
        <taxon>Sphingomonadales</taxon>
        <taxon>Erythrobacteraceae</taxon>
        <taxon>Tsuneonella</taxon>
    </lineage>
</organism>
<dbReference type="InterPro" id="IPR003754">
    <property type="entry name" value="4pyrrol_synth_uPrphyn_synth"/>
</dbReference>